<dbReference type="Proteomes" id="UP000030136">
    <property type="component" value="Unassembled WGS sequence"/>
</dbReference>
<comment type="caution">
    <text evidence="1">The sequence shown here is derived from an EMBL/GenBank/DDBJ whole genome shotgun (WGS) entry which is preliminary data.</text>
</comment>
<dbReference type="AlphaFoldDB" id="A0AB34PIQ7"/>
<protein>
    <submittedName>
        <fullName evidence="1">Uncharacterized protein</fullName>
    </submittedName>
</protein>
<gene>
    <name evidence="1" type="ORF">HQ38_04665</name>
</gene>
<dbReference type="EMBL" id="JQJC01000012">
    <property type="protein sequence ID" value="KGN95076.1"/>
    <property type="molecule type" value="Genomic_DNA"/>
</dbReference>
<organism evidence="1 2">
    <name type="scientific">Porphyromonas crevioricanis</name>
    <dbReference type="NCBI Taxonomy" id="393921"/>
    <lineage>
        <taxon>Bacteria</taxon>
        <taxon>Pseudomonadati</taxon>
        <taxon>Bacteroidota</taxon>
        <taxon>Bacteroidia</taxon>
        <taxon>Bacteroidales</taxon>
        <taxon>Porphyromonadaceae</taxon>
        <taxon>Porphyromonas</taxon>
    </lineage>
</organism>
<evidence type="ECO:0000313" key="1">
    <source>
        <dbReference type="EMBL" id="KGN95076.1"/>
    </source>
</evidence>
<evidence type="ECO:0000313" key="2">
    <source>
        <dbReference type="Proteomes" id="UP000030136"/>
    </source>
</evidence>
<reference evidence="1 2" key="1">
    <citation type="submission" date="2014-08" db="EMBL/GenBank/DDBJ databases">
        <title>Porphyromonas crevioricanis strain:COT-253_OH1447 Genome sequencing.</title>
        <authorList>
            <person name="Wallis C."/>
            <person name="Deusch O."/>
            <person name="O'Flynn C."/>
            <person name="Davis I."/>
            <person name="Jospin G."/>
            <person name="Darling A.E."/>
            <person name="Coil D.A."/>
            <person name="Alexiev A."/>
            <person name="Horsfall A."/>
            <person name="Kirkwood N."/>
            <person name="Harris S."/>
            <person name="Eisen J.A."/>
        </authorList>
    </citation>
    <scope>NUCLEOTIDE SEQUENCE [LARGE SCALE GENOMIC DNA]</scope>
    <source>
        <strain evidence="2">COT-253 OH1447</strain>
    </source>
</reference>
<accession>A0AB34PIQ7</accession>
<proteinExistence type="predicted"/>
<sequence length="80" mass="9230">MELMQIASRVVVFGSKCSVAMCSMHDVTHLMMLEAFCMGSKMASRTYYFIDLQSKVILKTLGIRAQEILYYRIWPSLNIE</sequence>
<name>A0AB34PIQ7_9PORP</name>